<evidence type="ECO:0000256" key="5">
    <source>
        <dbReference type="ARBA" id="ARBA00022989"/>
    </source>
</evidence>
<keyword evidence="4 7" id="KW-0812">Transmembrane</keyword>
<dbReference type="SUPFAM" id="SSF81338">
    <property type="entry name" value="Aquaporin-like"/>
    <property type="match status" value="1"/>
</dbReference>
<dbReference type="InterPro" id="IPR022357">
    <property type="entry name" value="MIP_CS"/>
</dbReference>
<dbReference type="OrthoDB" id="3222at2759"/>
<dbReference type="GO" id="GO:0005886">
    <property type="term" value="C:plasma membrane"/>
    <property type="evidence" value="ECO:0007669"/>
    <property type="project" value="TreeGrafter"/>
</dbReference>
<keyword evidence="5 8" id="KW-1133">Transmembrane helix</keyword>
<evidence type="ECO:0000256" key="1">
    <source>
        <dbReference type="ARBA" id="ARBA00004141"/>
    </source>
</evidence>
<dbReference type="InterPro" id="IPR023271">
    <property type="entry name" value="Aquaporin-like"/>
</dbReference>
<evidence type="ECO:0000313" key="9">
    <source>
        <dbReference type="Proteomes" id="UP000322000"/>
    </source>
</evidence>
<sequence length="305" mass="30928">MSPDQPDNNADSADTNMVWCQCAACGSRGQALWRVLLAEGAGAALLVLLSCLPAAAEPLHRALAAGAVVALLVLLSCLPAAAEPLHRALAAGAVVALLVLLSCLPAAAEPLHRALAAGAVVALLVQCLDHVSGAQLNPAVTLAALVWGRVSWARALCMAGAQLAGAGAGAGLLRLLRAAEAELCVTQPAPGLAPYKAALLEAVLGGCLALANCASWDVRNAGLRDSWPLRIGISVAGMSLVAGELTGASMNPVRSFGPALWAGNWTSHWVYWAGPLGGSLLATAGYVSAWRPRATHAPAKPRAQP</sequence>
<evidence type="ECO:0000256" key="3">
    <source>
        <dbReference type="ARBA" id="ARBA00022448"/>
    </source>
</evidence>
<protein>
    <submittedName>
        <fullName evidence="10">Aquaporin AQPcic-like isoform X1</fullName>
    </submittedName>
</protein>
<dbReference type="GO" id="GO:0015267">
    <property type="term" value="F:channel activity"/>
    <property type="evidence" value="ECO:0007669"/>
    <property type="project" value="InterPro"/>
</dbReference>
<comment type="subcellular location">
    <subcellularLocation>
        <location evidence="1">Membrane</location>
        <topology evidence="1">Multi-pass membrane protein</topology>
    </subcellularLocation>
</comment>
<accession>A0A7E5X3E9</accession>
<dbReference type="PANTHER" id="PTHR19139:SF270">
    <property type="entry name" value="ENTOMOGLYCEROPORIN 1-RELATED"/>
    <property type="match status" value="1"/>
</dbReference>
<evidence type="ECO:0000313" key="10">
    <source>
        <dbReference type="RefSeq" id="XP_026747733.1"/>
    </source>
</evidence>
<dbReference type="KEGG" id="tnl:113508808"/>
<keyword evidence="6 8" id="KW-0472">Membrane</keyword>
<dbReference type="AlphaFoldDB" id="A0A7E5X3E9"/>
<evidence type="ECO:0000256" key="8">
    <source>
        <dbReference type="SAM" id="Phobius"/>
    </source>
</evidence>
<name>A0A7E5X3E9_TRINI</name>
<evidence type="ECO:0000256" key="2">
    <source>
        <dbReference type="ARBA" id="ARBA00006175"/>
    </source>
</evidence>
<organism evidence="9 10">
    <name type="scientific">Trichoplusia ni</name>
    <name type="common">Cabbage looper</name>
    <dbReference type="NCBI Taxonomy" id="7111"/>
    <lineage>
        <taxon>Eukaryota</taxon>
        <taxon>Metazoa</taxon>
        <taxon>Ecdysozoa</taxon>
        <taxon>Arthropoda</taxon>
        <taxon>Hexapoda</taxon>
        <taxon>Insecta</taxon>
        <taxon>Pterygota</taxon>
        <taxon>Neoptera</taxon>
        <taxon>Endopterygota</taxon>
        <taxon>Lepidoptera</taxon>
        <taxon>Glossata</taxon>
        <taxon>Ditrysia</taxon>
        <taxon>Noctuoidea</taxon>
        <taxon>Noctuidae</taxon>
        <taxon>Plusiinae</taxon>
        <taxon>Trichoplusia</taxon>
    </lineage>
</organism>
<feature type="transmembrane region" description="Helical" evidence="8">
    <location>
        <begin position="36"/>
        <end position="56"/>
    </location>
</feature>
<feature type="transmembrane region" description="Helical" evidence="8">
    <location>
        <begin position="269"/>
        <end position="290"/>
    </location>
</feature>
<dbReference type="InterPro" id="IPR034294">
    <property type="entry name" value="Aquaporin_transptr"/>
</dbReference>
<dbReference type="InParanoid" id="A0A7E5X3E9"/>
<dbReference type="GeneID" id="113508808"/>
<evidence type="ECO:0000256" key="4">
    <source>
        <dbReference type="ARBA" id="ARBA00022692"/>
    </source>
</evidence>
<dbReference type="Proteomes" id="UP000322000">
    <property type="component" value="Chromosome 3"/>
</dbReference>
<dbReference type="Pfam" id="PF00230">
    <property type="entry name" value="MIP"/>
    <property type="match status" value="1"/>
</dbReference>
<dbReference type="Gene3D" id="1.20.1080.10">
    <property type="entry name" value="Glycerol uptake facilitator protein"/>
    <property type="match status" value="1"/>
</dbReference>
<feature type="transmembrane region" description="Helical" evidence="8">
    <location>
        <begin position="62"/>
        <end position="81"/>
    </location>
</feature>
<comment type="similarity">
    <text evidence="2 7">Belongs to the MIP/aquaporin (TC 1.A.8) family.</text>
</comment>
<evidence type="ECO:0000256" key="6">
    <source>
        <dbReference type="ARBA" id="ARBA00023136"/>
    </source>
</evidence>
<dbReference type="PROSITE" id="PS00221">
    <property type="entry name" value="MIP"/>
    <property type="match status" value="1"/>
</dbReference>
<dbReference type="RefSeq" id="XP_026747733.1">
    <property type="nucleotide sequence ID" value="XM_026891932.1"/>
</dbReference>
<reference evidence="10" key="1">
    <citation type="submission" date="2025-08" db="UniProtKB">
        <authorList>
            <consortium name="RefSeq"/>
        </authorList>
    </citation>
    <scope>IDENTIFICATION</scope>
</reference>
<dbReference type="PANTHER" id="PTHR19139">
    <property type="entry name" value="AQUAPORIN TRANSPORTER"/>
    <property type="match status" value="1"/>
</dbReference>
<dbReference type="InterPro" id="IPR000425">
    <property type="entry name" value="MIP"/>
</dbReference>
<gene>
    <name evidence="10" type="primary">LOC113508808</name>
</gene>
<dbReference type="PRINTS" id="PR00783">
    <property type="entry name" value="MINTRINSICP"/>
</dbReference>
<keyword evidence="9" id="KW-1185">Reference proteome</keyword>
<proteinExistence type="inferred from homology"/>
<evidence type="ECO:0000256" key="7">
    <source>
        <dbReference type="RuleBase" id="RU000477"/>
    </source>
</evidence>
<feature type="transmembrane region" description="Helical" evidence="8">
    <location>
        <begin position="88"/>
        <end position="108"/>
    </location>
</feature>
<feature type="transmembrane region" description="Helical" evidence="8">
    <location>
        <begin position="227"/>
        <end position="249"/>
    </location>
</feature>
<keyword evidence="3 7" id="KW-0813">Transport</keyword>